<proteinExistence type="predicted"/>
<accession>A0ABS4ZQJ4</accession>
<sequence>MNLRASSRTIGQLGLFVVGVFRVTAQAQSDSV</sequence>
<dbReference type="EMBL" id="JAGIOP010000001">
    <property type="protein sequence ID" value="MBP2451770.1"/>
    <property type="molecule type" value="Genomic_DNA"/>
</dbReference>
<dbReference type="Proteomes" id="UP000694460">
    <property type="component" value="Unassembled WGS sequence"/>
</dbReference>
<evidence type="ECO:0000313" key="2">
    <source>
        <dbReference type="Proteomes" id="UP000694460"/>
    </source>
</evidence>
<reference evidence="1 2" key="1">
    <citation type="submission" date="2021-03" db="EMBL/GenBank/DDBJ databases">
        <title>Sequencing the genomes of 1000 actinobacteria strains.</title>
        <authorList>
            <person name="Klenk H.-P."/>
        </authorList>
    </citation>
    <scope>NUCLEOTIDE SEQUENCE [LARGE SCALE GENOMIC DNA]</scope>
    <source>
        <strain evidence="1 2">DSM 46713</strain>
    </source>
</reference>
<comment type="caution">
    <text evidence="1">The sequence shown here is derived from an EMBL/GenBank/DDBJ whole genome shotgun (WGS) entry which is preliminary data.</text>
</comment>
<keyword evidence="2" id="KW-1185">Reference proteome</keyword>
<name>A0ABS4ZQJ4_9MYCO</name>
<organism evidence="1 2">
    <name type="scientific">Mycolicibacterium lutetiense</name>
    <dbReference type="NCBI Taxonomy" id="1641992"/>
    <lineage>
        <taxon>Bacteria</taxon>
        <taxon>Bacillati</taxon>
        <taxon>Actinomycetota</taxon>
        <taxon>Actinomycetes</taxon>
        <taxon>Mycobacteriales</taxon>
        <taxon>Mycobacteriaceae</taxon>
        <taxon>Mycolicibacterium</taxon>
    </lineage>
</organism>
<gene>
    <name evidence="1" type="ORF">JOF57_001655</name>
</gene>
<evidence type="ECO:0000313" key="1">
    <source>
        <dbReference type="EMBL" id="MBP2451770.1"/>
    </source>
</evidence>
<protein>
    <submittedName>
        <fullName evidence="1">Uncharacterized protein</fullName>
    </submittedName>
</protein>